<keyword evidence="6" id="KW-0479">Metal-binding</keyword>
<comment type="subcellular location">
    <subcellularLocation>
        <location evidence="11">Apical cell membrane</location>
        <topology evidence="11">Peripheral membrane protein</topology>
    </subcellularLocation>
    <subcellularLocation>
        <location evidence="2">Cytoplasm</location>
    </subcellularLocation>
</comment>
<dbReference type="HAMAP" id="MF_00704">
    <property type="entry name" value="Aspartoacylase"/>
    <property type="match status" value="1"/>
</dbReference>
<evidence type="ECO:0000256" key="3">
    <source>
        <dbReference type="ARBA" id="ARBA00006173"/>
    </source>
</evidence>
<feature type="domain" description="AstE/AspA barrel-sandwich hybrid" evidence="14">
    <location>
        <begin position="321"/>
        <end position="400"/>
    </location>
</feature>
<evidence type="ECO:0000256" key="9">
    <source>
        <dbReference type="ARBA" id="ARBA00023136"/>
    </source>
</evidence>
<organism evidence="16 17">
    <name type="scientific">Polypterus senegalus</name>
    <name type="common">Senegal bichir</name>
    <dbReference type="NCBI Taxonomy" id="55291"/>
    <lineage>
        <taxon>Eukaryota</taxon>
        <taxon>Metazoa</taxon>
        <taxon>Chordata</taxon>
        <taxon>Craniata</taxon>
        <taxon>Vertebrata</taxon>
        <taxon>Euteleostomi</taxon>
        <taxon>Actinopterygii</taxon>
        <taxon>Polypteriformes</taxon>
        <taxon>Polypteridae</taxon>
        <taxon>Polypterus</taxon>
    </lineage>
</organism>
<evidence type="ECO:0000256" key="11">
    <source>
        <dbReference type="ARBA" id="ARBA00037831"/>
    </source>
</evidence>
<gene>
    <name evidence="16" type="primary">Acy3.2</name>
    <name evidence="16" type="ORF">GTO96_0003763</name>
</gene>
<dbReference type="GO" id="GO:0046872">
    <property type="term" value="F:metal ion binding"/>
    <property type="evidence" value="ECO:0007669"/>
    <property type="project" value="UniProtKB-KW"/>
</dbReference>
<dbReference type="Pfam" id="PF04952">
    <property type="entry name" value="AstE_AspA_hybrid"/>
    <property type="match status" value="1"/>
</dbReference>
<evidence type="ECO:0000256" key="2">
    <source>
        <dbReference type="ARBA" id="ARBA00004496"/>
    </source>
</evidence>
<sequence>MFRESSHGLCNTSPWKLDGRTPGLERCLGFLQGSMGIEVGCSPAGSCRCRQGVLQLGLLSPYGQRIRHTWKCSRNSVINHLEHFQKKSTGKRCEMNQEGNGFNPPRQSLPPFSRVIVSGGTHGNELAGLYLVKQWLQGKARGLQRQTFSAKAVLSNPRASEVCRRYVDIDLNRCFTTERLNSPDADDMPYEIHRAKELNVLLGPKGSEQAVDFICDLHNTTSNMGVSVLVYQDCHCFNLHMFKYIQSHMKSAPVYCGIFNTPKDQAYSVDSAAKHGIGLEVGPQPHGVLRADILSHMAEALKLVLDFIDLYNQGTEFPSCEVEVYVKDKDFDFPKDPVTGELTATIHPERQDQDFQVMNPGDPLFQTFDGKTVNYSGSQPTYPFFINEAAYYEKNVAFSSSNKVSIRIPALRLQASAGGANRIS</sequence>
<dbReference type="InterPro" id="IPR016708">
    <property type="entry name" value="Aspartoacylase"/>
</dbReference>
<dbReference type="InterPro" id="IPR050178">
    <property type="entry name" value="AspA/AstE_fam"/>
</dbReference>
<evidence type="ECO:0000256" key="10">
    <source>
        <dbReference type="ARBA" id="ARBA00034807"/>
    </source>
</evidence>
<dbReference type="GO" id="GO:0016324">
    <property type="term" value="C:apical plasma membrane"/>
    <property type="evidence" value="ECO:0007669"/>
    <property type="project" value="UniProtKB-SubCell"/>
</dbReference>
<feature type="non-terminal residue" evidence="16">
    <location>
        <position position="1"/>
    </location>
</feature>
<keyword evidence="7" id="KW-0378">Hydrolase</keyword>
<comment type="similarity">
    <text evidence="3">Belongs to the AspA/AstE family. Aspartoacylase subfamily.</text>
</comment>
<dbReference type="PANTHER" id="PTHR15162">
    <property type="entry name" value="ASPARTOACYLASE"/>
    <property type="match status" value="1"/>
</dbReference>
<dbReference type="GO" id="GO:0005829">
    <property type="term" value="C:cytosol"/>
    <property type="evidence" value="ECO:0007669"/>
    <property type="project" value="TreeGrafter"/>
</dbReference>
<dbReference type="GO" id="GO:0004046">
    <property type="term" value="F:aminoacylase activity"/>
    <property type="evidence" value="ECO:0007669"/>
    <property type="project" value="TreeGrafter"/>
</dbReference>
<evidence type="ECO:0000259" key="14">
    <source>
        <dbReference type="Pfam" id="PF04952"/>
    </source>
</evidence>
<keyword evidence="8" id="KW-0862">Zinc</keyword>
<keyword evidence="5" id="KW-0963">Cytoplasm</keyword>
<dbReference type="PANTHER" id="PTHR15162:SF5">
    <property type="entry name" value="N-ACYL-AROMATIC-L-AMINO ACID AMIDOHYDROLASE (CARBOXYLATE-FORMING)"/>
    <property type="match status" value="1"/>
</dbReference>
<protein>
    <recommendedName>
        <fullName evidence="10">N-acyl-aromatic-L-amino acid amidohydrolase</fullName>
        <ecNumber evidence="10">3.5.1.114</ecNumber>
    </recommendedName>
</protein>
<evidence type="ECO:0000259" key="15">
    <source>
        <dbReference type="Pfam" id="PF24827"/>
    </source>
</evidence>
<evidence type="ECO:0000256" key="13">
    <source>
        <dbReference type="ARBA" id="ARBA00049326"/>
    </source>
</evidence>
<comment type="caution">
    <text evidence="16">The sequence shown here is derived from an EMBL/GenBank/DDBJ whole genome shotgun (WGS) entry which is preliminary data.</text>
</comment>
<dbReference type="InterPro" id="IPR055438">
    <property type="entry name" value="AstE_AspA_cat"/>
</dbReference>
<evidence type="ECO:0000313" key="16">
    <source>
        <dbReference type="EMBL" id="KAG2464102.1"/>
    </source>
</evidence>
<evidence type="ECO:0000256" key="1">
    <source>
        <dbReference type="ARBA" id="ARBA00001947"/>
    </source>
</evidence>
<reference evidence="16 17" key="1">
    <citation type="journal article" date="2021" name="Cell">
        <title>Tracing the genetic footprints of vertebrate landing in non-teleost ray-finned fishes.</title>
        <authorList>
            <person name="Bi X."/>
            <person name="Wang K."/>
            <person name="Yang L."/>
            <person name="Pan H."/>
            <person name="Jiang H."/>
            <person name="Wei Q."/>
            <person name="Fang M."/>
            <person name="Yu H."/>
            <person name="Zhu C."/>
            <person name="Cai Y."/>
            <person name="He Y."/>
            <person name="Gan X."/>
            <person name="Zeng H."/>
            <person name="Yu D."/>
            <person name="Zhu Y."/>
            <person name="Jiang H."/>
            <person name="Qiu Q."/>
            <person name="Yang H."/>
            <person name="Zhang Y.E."/>
            <person name="Wang W."/>
            <person name="Zhu M."/>
            <person name="He S."/>
            <person name="Zhang G."/>
        </authorList>
    </citation>
    <scope>NUCLEOTIDE SEQUENCE [LARGE SCALE GENOMIC DNA]</scope>
    <source>
        <strain evidence="16">Bchr_013</strain>
    </source>
</reference>
<comment type="cofactor">
    <cofactor evidence="1">
        <name>Zn(2+)</name>
        <dbReference type="ChEBI" id="CHEBI:29105"/>
    </cofactor>
</comment>
<dbReference type="EC" id="3.5.1.114" evidence="10"/>
<dbReference type="Gene3D" id="2.20.25.160">
    <property type="match status" value="1"/>
</dbReference>
<dbReference type="GO" id="GO:0016788">
    <property type="term" value="F:hydrolase activity, acting on ester bonds"/>
    <property type="evidence" value="ECO:0007669"/>
    <property type="project" value="InterPro"/>
</dbReference>
<evidence type="ECO:0000256" key="5">
    <source>
        <dbReference type="ARBA" id="ARBA00022490"/>
    </source>
</evidence>
<evidence type="ECO:0000313" key="17">
    <source>
        <dbReference type="Proteomes" id="UP000886611"/>
    </source>
</evidence>
<evidence type="ECO:0000256" key="6">
    <source>
        <dbReference type="ARBA" id="ARBA00022723"/>
    </source>
</evidence>
<keyword evidence="4" id="KW-1003">Cell membrane</keyword>
<dbReference type="SUPFAM" id="SSF53187">
    <property type="entry name" value="Zn-dependent exopeptidases"/>
    <property type="match status" value="1"/>
</dbReference>
<dbReference type="NCBIfam" id="NF002601">
    <property type="entry name" value="PRK02259.1"/>
    <property type="match status" value="1"/>
</dbReference>
<feature type="domain" description="Succinylglutamate desuccinylase/Aspartoacylase catalytic" evidence="15">
    <location>
        <begin position="113"/>
        <end position="308"/>
    </location>
</feature>
<comment type="catalytic activity">
    <reaction evidence="12">
        <text>an N-acetyl-L-cysteine-S-conjugate + H2O = an S-substituted L-cysteine + acetate</text>
        <dbReference type="Rhea" id="RHEA:36855"/>
        <dbReference type="ChEBI" id="CHEBI:15377"/>
        <dbReference type="ChEBI" id="CHEBI:30089"/>
        <dbReference type="ChEBI" id="CHEBI:58717"/>
        <dbReference type="ChEBI" id="CHEBI:58718"/>
        <dbReference type="EC" id="3.5.1.114"/>
    </reaction>
</comment>
<dbReference type="InterPro" id="IPR007036">
    <property type="entry name" value="Aste_AspA_hybrid_dom"/>
</dbReference>
<evidence type="ECO:0000256" key="8">
    <source>
        <dbReference type="ARBA" id="ARBA00022833"/>
    </source>
</evidence>
<dbReference type="Pfam" id="PF24827">
    <property type="entry name" value="AstE_AspA_cat"/>
    <property type="match status" value="1"/>
</dbReference>
<dbReference type="Gene3D" id="3.40.630.10">
    <property type="entry name" value="Zn peptidases"/>
    <property type="match status" value="1"/>
</dbReference>
<dbReference type="Proteomes" id="UP000886611">
    <property type="component" value="Unassembled WGS sequence"/>
</dbReference>
<dbReference type="CDD" id="cd06909">
    <property type="entry name" value="M14_ASPA"/>
    <property type="match status" value="1"/>
</dbReference>
<name>A0A8X7XDL2_POLSE</name>
<dbReference type="FunFam" id="3.40.630.10:FF:000025">
    <property type="entry name" value="aspartoacylase"/>
    <property type="match status" value="1"/>
</dbReference>
<evidence type="ECO:0000256" key="7">
    <source>
        <dbReference type="ARBA" id="ARBA00022801"/>
    </source>
</evidence>
<evidence type="ECO:0000256" key="4">
    <source>
        <dbReference type="ARBA" id="ARBA00022475"/>
    </source>
</evidence>
<accession>A0A8X7XDL2</accession>
<keyword evidence="17" id="KW-1185">Reference proteome</keyword>
<feature type="non-terminal residue" evidence="16">
    <location>
        <position position="424"/>
    </location>
</feature>
<dbReference type="EMBL" id="JAATIS010003638">
    <property type="protein sequence ID" value="KAG2464102.1"/>
    <property type="molecule type" value="Genomic_DNA"/>
</dbReference>
<comment type="catalytic activity">
    <reaction evidence="13">
        <text>an N-acyl-aromatic L-alpha-amino acid + H2O = an aromatic L-alpha-amino acid + a carboxylate</text>
        <dbReference type="Rhea" id="RHEA:54184"/>
        <dbReference type="ChEBI" id="CHEBI:15377"/>
        <dbReference type="ChEBI" id="CHEBI:29067"/>
        <dbReference type="ChEBI" id="CHEBI:84824"/>
        <dbReference type="ChEBI" id="CHEBI:138093"/>
        <dbReference type="EC" id="3.5.1.114"/>
    </reaction>
</comment>
<dbReference type="AlphaFoldDB" id="A0A8X7XDL2"/>
<keyword evidence="9" id="KW-0472">Membrane</keyword>
<evidence type="ECO:0000256" key="12">
    <source>
        <dbReference type="ARBA" id="ARBA00048435"/>
    </source>
</evidence>
<proteinExistence type="inferred from homology"/>